<organism evidence="5 6">
    <name type="scientific">Paenibacillus durus ATCC 35681</name>
    <dbReference type="NCBI Taxonomy" id="1333534"/>
    <lineage>
        <taxon>Bacteria</taxon>
        <taxon>Bacillati</taxon>
        <taxon>Bacillota</taxon>
        <taxon>Bacilli</taxon>
        <taxon>Bacillales</taxon>
        <taxon>Paenibacillaceae</taxon>
        <taxon>Paenibacillus</taxon>
    </lineage>
</organism>
<evidence type="ECO:0000256" key="1">
    <source>
        <dbReference type="ARBA" id="ARBA00023015"/>
    </source>
</evidence>
<dbReference type="AlphaFoldDB" id="A0A0F7F7Y2"/>
<dbReference type="PANTHER" id="PTHR33164:SF56">
    <property type="entry name" value="HTH-TYPE TRANSCRIPTIONAL REGULATOR MHQR"/>
    <property type="match status" value="1"/>
</dbReference>
<dbReference type="GO" id="GO:0003700">
    <property type="term" value="F:DNA-binding transcription factor activity"/>
    <property type="evidence" value="ECO:0007669"/>
    <property type="project" value="InterPro"/>
</dbReference>
<dbReference type="PRINTS" id="PR00598">
    <property type="entry name" value="HTHMARR"/>
</dbReference>
<dbReference type="EMBL" id="CP011114">
    <property type="protein sequence ID" value="AKG33613.1"/>
    <property type="molecule type" value="Genomic_DNA"/>
</dbReference>
<dbReference type="PROSITE" id="PS50995">
    <property type="entry name" value="HTH_MARR_2"/>
    <property type="match status" value="1"/>
</dbReference>
<evidence type="ECO:0000256" key="3">
    <source>
        <dbReference type="ARBA" id="ARBA00023163"/>
    </source>
</evidence>
<feature type="domain" description="HTH marR-type" evidence="4">
    <location>
        <begin position="12"/>
        <end position="144"/>
    </location>
</feature>
<dbReference type="InterPro" id="IPR039422">
    <property type="entry name" value="MarR/SlyA-like"/>
</dbReference>
<dbReference type="Pfam" id="PF01047">
    <property type="entry name" value="MarR"/>
    <property type="match status" value="1"/>
</dbReference>
<sequence>MPIQLDDAQATSLKLLVVLSKANKAITDQAVKDVRGYGLSPSEFMILEVLYAKGKIPMHQIGEKILITSGSITYNIDKLEKKNLLRRVPSNEDRRVIYAEITEAGNELFNRIFPEHAAKIHSLMKAVSPDEQQEAIVLLKKLGKRAKES</sequence>
<dbReference type="GO" id="GO:0006950">
    <property type="term" value="P:response to stress"/>
    <property type="evidence" value="ECO:0007669"/>
    <property type="project" value="TreeGrafter"/>
</dbReference>
<keyword evidence="1" id="KW-0805">Transcription regulation</keyword>
<gene>
    <name evidence="5" type="ORF">VK70_02595</name>
</gene>
<keyword evidence="3" id="KW-0804">Transcription</keyword>
<dbReference type="RefSeq" id="WP_025698908.1">
    <property type="nucleotide sequence ID" value="NZ_ASQQ01000630.1"/>
</dbReference>
<dbReference type="InterPro" id="IPR036390">
    <property type="entry name" value="WH_DNA-bd_sf"/>
</dbReference>
<dbReference type="InterPro" id="IPR036388">
    <property type="entry name" value="WH-like_DNA-bd_sf"/>
</dbReference>
<protein>
    <submittedName>
        <fullName evidence="5">MarR family transcriptional regulator</fullName>
    </submittedName>
</protein>
<dbReference type="GO" id="GO:0003677">
    <property type="term" value="F:DNA binding"/>
    <property type="evidence" value="ECO:0007669"/>
    <property type="project" value="UniProtKB-KW"/>
</dbReference>
<dbReference type="SUPFAM" id="SSF46785">
    <property type="entry name" value="Winged helix' DNA-binding domain"/>
    <property type="match status" value="1"/>
</dbReference>
<evidence type="ECO:0000313" key="5">
    <source>
        <dbReference type="EMBL" id="AKG33613.1"/>
    </source>
</evidence>
<evidence type="ECO:0000313" key="6">
    <source>
        <dbReference type="Proteomes" id="UP000034189"/>
    </source>
</evidence>
<reference evidence="5 6" key="1">
    <citation type="submission" date="2015-03" db="EMBL/GenBank/DDBJ databases">
        <authorList>
            <person name="Abdul Halim M."/>
        </authorList>
    </citation>
    <scope>NUCLEOTIDE SEQUENCE [LARGE SCALE GENOMIC DNA]</scope>
    <source>
        <strain evidence="5 6">ATCC 35681</strain>
    </source>
</reference>
<evidence type="ECO:0000259" key="4">
    <source>
        <dbReference type="PROSITE" id="PS50995"/>
    </source>
</evidence>
<accession>A0A0F7F7Y2</accession>
<dbReference type="HOGENOM" id="CLU_083287_27_2_9"/>
<dbReference type="OrthoDB" id="9799747at2"/>
<dbReference type="InterPro" id="IPR000835">
    <property type="entry name" value="HTH_MarR-typ"/>
</dbReference>
<proteinExistence type="predicted"/>
<keyword evidence="2" id="KW-0238">DNA-binding</keyword>
<evidence type="ECO:0000256" key="2">
    <source>
        <dbReference type="ARBA" id="ARBA00023125"/>
    </source>
</evidence>
<dbReference type="PATRIC" id="fig|1333534.5.peg.551"/>
<dbReference type="PANTHER" id="PTHR33164">
    <property type="entry name" value="TRANSCRIPTIONAL REGULATOR, MARR FAMILY"/>
    <property type="match status" value="1"/>
</dbReference>
<dbReference type="Gene3D" id="1.10.10.10">
    <property type="entry name" value="Winged helix-like DNA-binding domain superfamily/Winged helix DNA-binding domain"/>
    <property type="match status" value="1"/>
</dbReference>
<dbReference type="Proteomes" id="UP000034189">
    <property type="component" value="Chromosome"/>
</dbReference>
<name>A0A0F7F7Y2_PAEDU</name>
<reference evidence="5 6" key="2">
    <citation type="journal article" date="2016" name="Genome Announc.">
        <title>Genome Sequence of a Gram-Positive Diazotroph, Paenibacillus durus Type Strain ATCC 35681.</title>
        <authorList>
            <person name="Halim M.A."/>
            <person name="Rahman A.Y."/>
            <person name="Sim K.S."/>
            <person name="Yam H.C."/>
            <person name="Rahim A.A."/>
            <person name="Ghazali A.H."/>
            <person name="Najimudin N."/>
        </authorList>
    </citation>
    <scope>NUCLEOTIDE SEQUENCE [LARGE SCALE GENOMIC DNA]</scope>
    <source>
        <strain evidence="5 6">ATCC 35681</strain>
    </source>
</reference>
<dbReference type="SMART" id="SM00347">
    <property type="entry name" value="HTH_MARR"/>
    <property type="match status" value="1"/>
</dbReference>